<dbReference type="CDD" id="cd02801">
    <property type="entry name" value="DUS_like_FMN"/>
    <property type="match status" value="1"/>
</dbReference>
<dbReference type="InterPro" id="IPR013785">
    <property type="entry name" value="Aldolase_TIM"/>
</dbReference>
<dbReference type="PANTHER" id="PTHR42907">
    <property type="entry name" value="FMN-LINKED OXIDOREDUCTASES SUPERFAMILY PROTEIN"/>
    <property type="match status" value="1"/>
</dbReference>
<dbReference type="HOGENOM" id="CLU_013299_2_1_4"/>
<feature type="active site" description="Proton donor" evidence="10">
    <location>
        <position position="100"/>
    </location>
</feature>
<dbReference type="PROSITE" id="PS01136">
    <property type="entry name" value="UPF0034"/>
    <property type="match status" value="1"/>
</dbReference>
<dbReference type="GO" id="GO:0050660">
    <property type="term" value="F:flavin adenine dinucleotide binding"/>
    <property type="evidence" value="ECO:0007669"/>
    <property type="project" value="InterPro"/>
</dbReference>
<dbReference type="InterPro" id="IPR001269">
    <property type="entry name" value="DUS_fam"/>
</dbReference>
<dbReference type="PIRSF" id="PIRSF006621">
    <property type="entry name" value="Dus"/>
    <property type="match status" value="1"/>
</dbReference>
<keyword evidence="3 9" id="KW-0285">Flavoprotein</keyword>
<accession>M1L6M0</accession>
<keyword evidence="14" id="KW-1185">Reference proteome</keyword>
<dbReference type="RefSeq" id="WP_015396910.1">
    <property type="nucleotide sequence ID" value="NC_020299.1"/>
</dbReference>
<dbReference type="eggNOG" id="COG0042">
    <property type="taxonomic scope" value="Bacteria"/>
</dbReference>
<keyword evidence="8 9" id="KW-0560">Oxidoreductase</keyword>
<evidence type="ECO:0000256" key="9">
    <source>
        <dbReference type="PIRNR" id="PIRNR006621"/>
    </source>
</evidence>
<evidence type="ECO:0000256" key="6">
    <source>
        <dbReference type="ARBA" id="ARBA00022857"/>
    </source>
</evidence>
<protein>
    <recommendedName>
        <fullName evidence="9">tRNA-dihydrouridine synthase</fullName>
        <ecNumber evidence="9">1.3.1.-</ecNumber>
    </recommendedName>
</protein>
<dbReference type="NCBIfam" id="NF008774">
    <property type="entry name" value="PRK11815.1"/>
    <property type="match status" value="1"/>
</dbReference>
<feature type="binding site" evidence="11">
    <location>
        <position position="139"/>
    </location>
    <ligand>
        <name>FMN</name>
        <dbReference type="ChEBI" id="CHEBI:58210"/>
    </ligand>
</feature>
<feature type="domain" description="DUS-like FMN-binding" evidence="12">
    <location>
        <begin position="13"/>
        <end position="317"/>
    </location>
</feature>
<dbReference type="EMBL" id="CP003805">
    <property type="protein sequence ID" value="AGF48223.1"/>
    <property type="molecule type" value="Genomic_DNA"/>
</dbReference>
<keyword evidence="7" id="KW-0694">RNA-binding</keyword>
<gene>
    <name evidence="13" type="ORF">CONE_0433</name>
</gene>
<evidence type="ECO:0000256" key="2">
    <source>
        <dbReference type="ARBA" id="ARBA00022555"/>
    </source>
</evidence>
<comment type="cofactor">
    <cofactor evidence="1 9 11">
        <name>FMN</name>
        <dbReference type="ChEBI" id="CHEBI:58210"/>
    </cofactor>
</comment>
<keyword evidence="2" id="KW-0820">tRNA-binding</keyword>
<dbReference type="Gene3D" id="1.20.120.1460">
    <property type="match status" value="1"/>
</dbReference>
<evidence type="ECO:0000256" key="8">
    <source>
        <dbReference type="ARBA" id="ARBA00023002"/>
    </source>
</evidence>
<dbReference type="GO" id="GO:0017150">
    <property type="term" value="F:tRNA dihydrouridine synthase activity"/>
    <property type="evidence" value="ECO:0007669"/>
    <property type="project" value="InterPro"/>
</dbReference>
<dbReference type="PANTHER" id="PTHR42907:SF1">
    <property type="entry name" value="FMN-LINKED OXIDOREDUCTASES SUPERFAMILY PROTEIN"/>
    <property type="match status" value="1"/>
</dbReference>
<feature type="binding site" evidence="11">
    <location>
        <position position="70"/>
    </location>
    <ligand>
        <name>FMN</name>
        <dbReference type="ChEBI" id="CHEBI:58210"/>
    </ligand>
</feature>
<evidence type="ECO:0000256" key="4">
    <source>
        <dbReference type="ARBA" id="ARBA00022643"/>
    </source>
</evidence>
<evidence type="ECO:0000256" key="7">
    <source>
        <dbReference type="ARBA" id="ARBA00022884"/>
    </source>
</evidence>
<evidence type="ECO:0000256" key="1">
    <source>
        <dbReference type="ARBA" id="ARBA00001917"/>
    </source>
</evidence>
<evidence type="ECO:0000256" key="10">
    <source>
        <dbReference type="PIRSR" id="PIRSR006621-1"/>
    </source>
</evidence>
<proteinExistence type="inferred from homology"/>
<feature type="binding site" evidence="11">
    <location>
        <position position="171"/>
    </location>
    <ligand>
        <name>FMN</name>
        <dbReference type="ChEBI" id="CHEBI:58210"/>
    </ligand>
</feature>
<feature type="binding site" evidence="11">
    <location>
        <begin position="211"/>
        <end position="213"/>
    </location>
    <ligand>
        <name>FMN</name>
        <dbReference type="ChEBI" id="CHEBI:58210"/>
    </ligand>
</feature>
<keyword evidence="4 9" id="KW-0288">FMN</keyword>
<dbReference type="GO" id="GO:0000049">
    <property type="term" value="F:tRNA binding"/>
    <property type="evidence" value="ECO:0007669"/>
    <property type="project" value="UniProtKB-KW"/>
</dbReference>
<name>M1L6M0_9PROT</name>
<evidence type="ECO:0000256" key="5">
    <source>
        <dbReference type="ARBA" id="ARBA00022694"/>
    </source>
</evidence>
<dbReference type="Proteomes" id="UP000011541">
    <property type="component" value="Chromosome"/>
</dbReference>
<evidence type="ECO:0000313" key="14">
    <source>
        <dbReference type="Proteomes" id="UP000011541"/>
    </source>
</evidence>
<dbReference type="Gene3D" id="3.20.20.70">
    <property type="entry name" value="Aldolase class I"/>
    <property type="match status" value="1"/>
</dbReference>
<dbReference type="InterPro" id="IPR018517">
    <property type="entry name" value="tRNA_hU_synthase_CS"/>
</dbReference>
<dbReference type="PATRIC" id="fig|1208920.3.peg.204"/>
<organism evidence="13 14">
    <name type="scientific">Candidatus Kinetoplastidibacterium stringomonadis TCC290E</name>
    <dbReference type="NCBI Taxonomy" id="1208920"/>
    <lineage>
        <taxon>Bacteria</taxon>
        <taxon>Pseudomonadati</taxon>
        <taxon>Pseudomonadota</taxon>
        <taxon>Betaproteobacteria</taxon>
        <taxon>Candidatus Kinetoplastidibacterium</taxon>
    </lineage>
</organism>
<evidence type="ECO:0000256" key="3">
    <source>
        <dbReference type="ARBA" id="ARBA00022630"/>
    </source>
</evidence>
<keyword evidence="5 9" id="KW-0819">tRNA processing</keyword>
<evidence type="ECO:0000259" key="12">
    <source>
        <dbReference type="Pfam" id="PF01207"/>
    </source>
</evidence>
<dbReference type="SUPFAM" id="SSF51395">
    <property type="entry name" value="FMN-linked oxidoreductases"/>
    <property type="match status" value="1"/>
</dbReference>
<comment type="similarity">
    <text evidence="9">Belongs to the dus family.</text>
</comment>
<feature type="binding site" evidence="11">
    <location>
        <begin position="233"/>
        <end position="234"/>
    </location>
    <ligand>
        <name>FMN</name>
        <dbReference type="ChEBI" id="CHEBI:58210"/>
    </ligand>
</feature>
<dbReference type="Pfam" id="PF01207">
    <property type="entry name" value="Dus"/>
    <property type="match status" value="1"/>
</dbReference>
<dbReference type="KEGG" id="kon:CONE_0433"/>
<evidence type="ECO:0000256" key="11">
    <source>
        <dbReference type="PIRSR" id="PIRSR006621-2"/>
    </source>
</evidence>
<dbReference type="AlphaFoldDB" id="M1L6M0"/>
<dbReference type="EC" id="1.3.1.-" evidence="9"/>
<keyword evidence="11" id="KW-0547">Nucleotide-binding</keyword>
<reference evidence="13 14" key="1">
    <citation type="journal article" date="2013" name="Genome Biol. Evol.">
        <title>Genome evolution and phylogenomic analysis of candidatus kinetoplastibacterium, the betaproteobacterial endosymbionts of strigomonas and angomonas.</title>
        <authorList>
            <person name="Alves J.M."/>
            <person name="Serrano M.G."/>
            <person name="Maia da Silva F."/>
            <person name="Voegtly L.J."/>
            <person name="Matveyev A.V."/>
            <person name="Teixeira M.M."/>
            <person name="Camargo E.P."/>
            <person name="Buck G.A."/>
        </authorList>
    </citation>
    <scope>NUCLEOTIDE SEQUENCE [LARGE SCALE GENOMIC DNA]</scope>
    <source>
        <strain evidence="13 14">TCC290E</strain>
    </source>
</reference>
<dbReference type="InterPro" id="IPR004653">
    <property type="entry name" value="DusA"/>
</dbReference>
<dbReference type="STRING" id="1208920.CONE_0433"/>
<keyword evidence="6" id="KW-0521">NADP</keyword>
<dbReference type="InterPro" id="IPR035587">
    <property type="entry name" value="DUS-like_FMN-bd"/>
</dbReference>
<evidence type="ECO:0000313" key="13">
    <source>
        <dbReference type="EMBL" id="AGF48223.1"/>
    </source>
</evidence>
<comment type="function">
    <text evidence="9">Catalyzes the synthesis of 5,6-dihydrouridine (D), a modified base found in the D-loop of most tRNAs, via the reduction of the C5-C6 double bond in target uridines.</text>
</comment>
<sequence length="332" mass="37455">METINKDSWKFCVAPMLGVTNRHCRFLYRCLNSHVRLYTEMVTTAALIRNKNIFSKYLLFDNSQHPIALQLGGNDPVDLAKSARIGEKCGYDEININCGCPSSRVLNGSFGAYLMKDVNLVIDCLKAIMDAVSIPVSIKHRIGIDYVDSYQFIRDFVGKIHDIGCNVFIVHARNAVLRGLSPKKNREIPALKYDYVYKLKKDFPDAVIVLNGGISSIDSIRNIENFVDGFMIGRCIMSNPLFLLDIESAFYKEEGVFDYNNLINILIEYAHIEINKGVQLRAIVQPMLNLFKGTNGAGLWRRTLSHTASLSNNKPELIYAAWDAICKRSSIL</sequence>